<accession>A0AAV6P7M5</accession>
<dbReference type="AlphaFoldDB" id="A0AAV6P7M5"/>
<name>A0AAV6P7M5_9ROSI</name>
<proteinExistence type="predicted"/>
<comment type="caution">
    <text evidence="2">The sequence shown here is derived from an EMBL/GenBank/DDBJ whole genome shotgun (WGS) entry which is preliminary data.</text>
</comment>
<evidence type="ECO:0000313" key="2">
    <source>
        <dbReference type="EMBL" id="KAG6608659.1"/>
    </source>
</evidence>
<gene>
    <name evidence="2" type="ORF">SDJN03_02001</name>
</gene>
<dbReference type="EMBL" id="JAGKQH010000001">
    <property type="protein sequence ID" value="KAG6608659.1"/>
    <property type="molecule type" value="Genomic_DNA"/>
</dbReference>
<reference evidence="2 3" key="1">
    <citation type="journal article" date="2021" name="Hortic Res">
        <title>The domestication of Cucurbita argyrosperma as revealed by the genome of its wild relative.</title>
        <authorList>
            <person name="Barrera-Redondo J."/>
            <person name="Sanchez-de la Vega G."/>
            <person name="Aguirre-Liguori J.A."/>
            <person name="Castellanos-Morales G."/>
            <person name="Gutierrez-Guerrero Y.T."/>
            <person name="Aguirre-Dugua X."/>
            <person name="Aguirre-Planter E."/>
            <person name="Tenaillon M.I."/>
            <person name="Lira-Saade R."/>
            <person name="Eguiarte L.E."/>
        </authorList>
    </citation>
    <scope>NUCLEOTIDE SEQUENCE [LARGE SCALE GENOMIC DNA]</scope>
    <source>
        <strain evidence="2">JBR-2021</strain>
    </source>
</reference>
<organism evidence="2 3">
    <name type="scientific">Cucurbita argyrosperma subsp. sororia</name>
    <dbReference type="NCBI Taxonomy" id="37648"/>
    <lineage>
        <taxon>Eukaryota</taxon>
        <taxon>Viridiplantae</taxon>
        <taxon>Streptophyta</taxon>
        <taxon>Embryophyta</taxon>
        <taxon>Tracheophyta</taxon>
        <taxon>Spermatophyta</taxon>
        <taxon>Magnoliopsida</taxon>
        <taxon>eudicotyledons</taxon>
        <taxon>Gunneridae</taxon>
        <taxon>Pentapetalae</taxon>
        <taxon>rosids</taxon>
        <taxon>fabids</taxon>
        <taxon>Cucurbitales</taxon>
        <taxon>Cucurbitaceae</taxon>
        <taxon>Cucurbiteae</taxon>
        <taxon>Cucurbita</taxon>
    </lineage>
</organism>
<feature type="non-terminal residue" evidence="2">
    <location>
        <position position="1"/>
    </location>
</feature>
<feature type="region of interest" description="Disordered" evidence="1">
    <location>
        <begin position="1"/>
        <end position="21"/>
    </location>
</feature>
<dbReference type="Proteomes" id="UP000685013">
    <property type="component" value="Chromosome 1"/>
</dbReference>
<sequence length="111" mass="12894">MRDEQSAKGAIDMESDGSEIDEMEGKQGSERVCLRLPALGRPCVCYGEVGIKRSAHIYIYIYIYISIYMCIRQWKWECLLRLSYAFRDYYAVTSRLNKSSGRRIIHVHTCA</sequence>
<protein>
    <submittedName>
        <fullName evidence="2">Uncharacterized protein</fullName>
    </submittedName>
</protein>
<evidence type="ECO:0000256" key="1">
    <source>
        <dbReference type="SAM" id="MobiDB-lite"/>
    </source>
</evidence>
<evidence type="ECO:0000313" key="3">
    <source>
        <dbReference type="Proteomes" id="UP000685013"/>
    </source>
</evidence>
<keyword evidence="3" id="KW-1185">Reference proteome</keyword>